<evidence type="ECO:0000256" key="3">
    <source>
        <dbReference type="ARBA" id="ARBA00022553"/>
    </source>
</evidence>
<feature type="domain" description="Histidine kinase" evidence="10">
    <location>
        <begin position="208"/>
        <end position="415"/>
    </location>
</feature>
<evidence type="ECO:0000313" key="12">
    <source>
        <dbReference type="Proteomes" id="UP000078454"/>
    </source>
</evidence>
<keyword evidence="5" id="KW-0547">Nucleotide-binding</keyword>
<sequence>MLHFIIANELQNLFYIMSAALLHLILAPHFIHKEQHFNLFFSLILGSFIFLYWNFGDIDPLIYSLQLVPVCLLFVTLGIGIAPSIMTWIIFNIGCMFVLNYYWEPALLSSTFLLMLGILVRNRVTNSDLKVKLLYATGILIIYELLYAPLAPYALAAFSLYTGFVLALAFISLWIMITLLHFINKYEIQRTHITHLEKNRTLAELSATISHEIRNPLTSTRGFIQLLARSDLTTLDRRRYVDHALSGVDQAITILTDFLNYAKPPLDMKEQLDIKEELEHTIRFITPYANDFQITIDILHECETPLYILGESQKLRQCLLNLIKNAIESMPNGGRLSLRTCKHPSAVQISITDTGVGMSEKQLNSLGKPFYTTKQHGTGLGLVVVMSLIKKMNGKISFTSSLNRGTQCSIIFQQY</sequence>
<keyword evidence="7" id="KW-0067">ATP-binding</keyword>
<evidence type="ECO:0000313" key="11">
    <source>
        <dbReference type="EMBL" id="OAS21647.1"/>
    </source>
</evidence>
<dbReference type="PANTHER" id="PTHR43065">
    <property type="entry name" value="SENSOR HISTIDINE KINASE"/>
    <property type="match status" value="1"/>
</dbReference>
<dbReference type="EC" id="2.7.13.3" evidence="2"/>
<dbReference type="InterPro" id="IPR005467">
    <property type="entry name" value="His_kinase_dom"/>
</dbReference>
<comment type="catalytic activity">
    <reaction evidence="1">
        <text>ATP + protein L-histidine = ADP + protein N-phospho-L-histidine.</text>
        <dbReference type="EC" id="2.7.13.3"/>
    </reaction>
</comment>
<organism evidence="11 12">
    <name type="scientific">Paenibacillus oryzisoli</name>
    <dbReference type="NCBI Taxonomy" id="1850517"/>
    <lineage>
        <taxon>Bacteria</taxon>
        <taxon>Bacillati</taxon>
        <taxon>Bacillota</taxon>
        <taxon>Bacilli</taxon>
        <taxon>Bacillales</taxon>
        <taxon>Paenibacillaceae</taxon>
        <taxon>Paenibacillus</taxon>
    </lineage>
</organism>
<evidence type="ECO:0000259" key="10">
    <source>
        <dbReference type="PROSITE" id="PS50109"/>
    </source>
</evidence>
<evidence type="ECO:0000256" key="8">
    <source>
        <dbReference type="ARBA" id="ARBA00023012"/>
    </source>
</evidence>
<dbReference type="GO" id="GO:0000155">
    <property type="term" value="F:phosphorelay sensor kinase activity"/>
    <property type="evidence" value="ECO:0007669"/>
    <property type="project" value="InterPro"/>
</dbReference>
<dbReference type="Gene3D" id="1.10.287.130">
    <property type="match status" value="1"/>
</dbReference>
<protein>
    <recommendedName>
        <fullName evidence="2">histidine kinase</fullName>
        <ecNumber evidence="2">2.7.13.3</ecNumber>
    </recommendedName>
</protein>
<evidence type="ECO:0000256" key="4">
    <source>
        <dbReference type="ARBA" id="ARBA00022679"/>
    </source>
</evidence>
<dbReference type="InterPro" id="IPR003661">
    <property type="entry name" value="HisK_dim/P_dom"/>
</dbReference>
<dbReference type="CDD" id="cd00075">
    <property type="entry name" value="HATPase"/>
    <property type="match status" value="1"/>
</dbReference>
<dbReference type="InterPro" id="IPR036097">
    <property type="entry name" value="HisK_dim/P_sf"/>
</dbReference>
<feature type="transmembrane region" description="Helical" evidence="9">
    <location>
        <begin position="133"/>
        <end position="155"/>
    </location>
</feature>
<dbReference type="SMART" id="SM00388">
    <property type="entry name" value="HisKA"/>
    <property type="match status" value="1"/>
</dbReference>
<feature type="transmembrane region" description="Helical" evidence="9">
    <location>
        <begin position="67"/>
        <end position="90"/>
    </location>
</feature>
<dbReference type="AlphaFoldDB" id="A0A198AK84"/>
<feature type="transmembrane region" description="Helical" evidence="9">
    <location>
        <begin position="161"/>
        <end position="183"/>
    </location>
</feature>
<evidence type="ECO:0000256" key="1">
    <source>
        <dbReference type="ARBA" id="ARBA00000085"/>
    </source>
</evidence>
<dbReference type="SMART" id="SM00387">
    <property type="entry name" value="HATPase_c"/>
    <property type="match status" value="1"/>
</dbReference>
<keyword evidence="8" id="KW-0902">Two-component regulatory system</keyword>
<name>A0A198AK84_9BACL</name>
<dbReference type="CDD" id="cd00082">
    <property type="entry name" value="HisKA"/>
    <property type="match status" value="1"/>
</dbReference>
<accession>A0A198AK84</accession>
<evidence type="ECO:0000256" key="5">
    <source>
        <dbReference type="ARBA" id="ARBA00022741"/>
    </source>
</evidence>
<dbReference type="InterPro" id="IPR003594">
    <property type="entry name" value="HATPase_dom"/>
</dbReference>
<evidence type="ECO:0000256" key="2">
    <source>
        <dbReference type="ARBA" id="ARBA00012438"/>
    </source>
</evidence>
<dbReference type="SUPFAM" id="SSF47384">
    <property type="entry name" value="Homodimeric domain of signal transducing histidine kinase"/>
    <property type="match status" value="1"/>
</dbReference>
<dbReference type="STRING" id="1850517.A8708_17150"/>
<dbReference type="Gene3D" id="3.30.565.10">
    <property type="entry name" value="Histidine kinase-like ATPase, C-terminal domain"/>
    <property type="match status" value="1"/>
</dbReference>
<proteinExistence type="predicted"/>
<dbReference type="EMBL" id="LYPB01000048">
    <property type="protein sequence ID" value="OAS21647.1"/>
    <property type="molecule type" value="Genomic_DNA"/>
</dbReference>
<dbReference type="InterPro" id="IPR004358">
    <property type="entry name" value="Sig_transdc_His_kin-like_C"/>
</dbReference>
<feature type="transmembrane region" description="Helical" evidence="9">
    <location>
        <begin position="102"/>
        <end position="121"/>
    </location>
</feature>
<keyword evidence="9" id="KW-0812">Transmembrane</keyword>
<evidence type="ECO:0000256" key="9">
    <source>
        <dbReference type="SAM" id="Phobius"/>
    </source>
</evidence>
<keyword evidence="4" id="KW-0808">Transferase</keyword>
<dbReference type="Pfam" id="PF02518">
    <property type="entry name" value="HATPase_c"/>
    <property type="match status" value="1"/>
</dbReference>
<feature type="transmembrane region" description="Helical" evidence="9">
    <location>
        <begin position="12"/>
        <end position="31"/>
    </location>
</feature>
<keyword evidence="9" id="KW-0472">Membrane</keyword>
<evidence type="ECO:0000256" key="7">
    <source>
        <dbReference type="ARBA" id="ARBA00022840"/>
    </source>
</evidence>
<keyword evidence="6" id="KW-0418">Kinase</keyword>
<dbReference type="Proteomes" id="UP000078454">
    <property type="component" value="Unassembled WGS sequence"/>
</dbReference>
<dbReference type="OrthoDB" id="9815750at2"/>
<keyword evidence="9" id="KW-1133">Transmembrane helix</keyword>
<evidence type="ECO:0000256" key="6">
    <source>
        <dbReference type="ARBA" id="ARBA00022777"/>
    </source>
</evidence>
<dbReference type="PRINTS" id="PR00344">
    <property type="entry name" value="BCTRLSENSOR"/>
</dbReference>
<dbReference type="GO" id="GO:0005524">
    <property type="term" value="F:ATP binding"/>
    <property type="evidence" value="ECO:0007669"/>
    <property type="project" value="UniProtKB-KW"/>
</dbReference>
<dbReference type="Pfam" id="PF00512">
    <property type="entry name" value="HisKA"/>
    <property type="match status" value="1"/>
</dbReference>
<dbReference type="InterPro" id="IPR036890">
    <property type="entry name" value="HATPase_C_sf"/>
</dbReference>
<dbReference type="SUPFAM" id="SSF55874">
    <property type="entry name" value="ATPase domain of HSP90 chaperone/DNA topoisomerase II/histidine kinase"/>
    <property type="match status" value="1"/>
</dbReference>
<keyword evidence="12" id="KW-1185">Reference proteome</keyword>
<dbReference type="PANTHER" id="PTHR43065:SF46">
    <property type="entry name" value="C4-DICARBOXYLATE TRANSPORT SENSOR PROTEIN DCTB"/>
    <property type="match status" value="1"/>
</dbReference>
<gene>
    <name evidence="11" type="ORF">A8708_17150</name>
</gene>
<dbReference type="PROSITE" id="PS50109">
    <property type="entry name" value="HIS_KIN"/>
    <property type="match status" value="1"/>
</dbReference>
<keyword evidence="3" id="KW-0597">Phosphoprotein</keyword>
<dbReference type="RefSeq" id="WP_068662507.1">
    <property type="nucleotide sequence ID" value="NZ_LYPB01000048.1"/>
</dbReference>
<feature type="transmembrane region" description="Helical" evidence="9">
    <location>
        <begin position="37"/>
        <end position="55"/>
    </location>
</feature>
<comment type="caution">
    <text evidence="11">The sequence shown here is derived from an EMBL/GenBank/DDBJ whole genome shotgun (WGS) entry which is preliminary data.</text>
</comment>
<reference evidence="11 12" key="1">
    <citation type="submission" date="2016-05" db="EMBL/GenBank/DDBJ databases">
        <title>Paenibacillus sp. 1ZS3-15 nov., isolated from the rhizosphere soil.</title>
        <authorList>
            <person name="Zhang X.X."/>
            <person name="Zhang J."/>
        </authorList>
    </citation>
    <scope>NUCLEOTIDE SEQUENCE [LARGE SCALE GENOMIC DNA]</scope>
    <source>
        <strain evidence="11 12">1ZS3-15</strain>
    </source>
</reference>